<accession>A0A6J4KIC7</accession>
<evidence type="ECO:0000313" key="4">
    <source>
        <dbReference type="EMBL" id="CAA9304422.1"/>
    </source>
</evidence>
<dbReference type="PANTHER" id="PTHR21621:SF0">
    <property type="entry name" value="BETA-CITRYLGLUTAMATE SYNTHASE B-RELATED"/>
    <property type="match status" value="1"/>
</dbReference>
<organism evidence="4">
    <name type="scientific">uncultured Frankineae bacterium</name>
    <dbReference type="NCBI Taxonomy" id="437475"/>
    <lineage>
        <taxon>Bacteria</taxon>
        <taxon>Bacillati</taxon>
        <taxon>Actinomycetota</taxon>
        <taxon>Actinomycetes</taxon>
        <taxon>Frankiales</taxon>
        <taxon>environmental samples</taxon>
    </lineage>
</organism>
<feature type="region of interest" description="Disordered" evidence="2">
    <location>
        <begin position="290"/>
        <end position="318"/>
    </location>
</feature>
<dbReference type="AlphaFoldDB" id="A0A6J4KIC7"/>
<dbReference type="PANTHER" id="PTHR21621">
    <property type="entry name" value="RIBOSOMAL PROTEIN S6 MODIFICATION PROTEIN"/>
    <property type="match status" value="1"/>
</dbReference>
<protein>
    <recommendedName>
        <fullName evidence="3">ATP-grasp domain-containing protein</fullName>
    </recommendedName>
</protein>
<keyword evidence="1" id="KW-0547">Nucleotide-binding</keyword>
<dbReference type="Gene3D" id="3.30.470.20">
    <property type="entry name" value="ATP-grasp fold, B domain"/>
    <property type="match status" value="1"/>
</dbReference>
<dbReference type="GO" id="GO:0005524">
    <property type="term" value="F:ATP binding"/>
    <property type="evidence" value="ECO:0007669"/>
    <property type="project" value="UniProtKB-UniRule"/>
</dbReference>
<gene>
    <name evidence="4" type="ORF">AVDCRST_MAG07-120</name>
</gene>
<dbReference type="GO" id="GO:0046872">
    <property type="term" value="F:metal ion binding"/>
    <property type="evidence" value="ECO:0007669"/>
    <property type="project" value="InterPro"/>
</dbReference>
<evidence type="ECO:0000259" key="3">
    <source>
        <dbReference type="PROSITE" id="PS50975"/>
    </source>
</evidence>
<sequence length="318" mass="32859">MRVLLVITDAPWYEPTGYAAAWVSALEAEGAVVDRLAELPASWAAGGPPAPDLVVGHVLVEEVAAFAPTLQAVSALECAGARLLNPVRTLLASADKLVTAAVWAGAGLPQPATADLATVDRWPDPGRPMVLKPAFCDGARHIGLVRSLEEARAVERTWREDEAAGGERRGAALLQEWVEEPTCVRLFATPTSTSLAYEKGRRPGELVTSGTVYPRVHEPSPELAALARDMVASLGGGLLGVDVLVARDGRLLALEANAPFGFDVTDPAQGRWVARAALAAATVDAPAAVGTRAPTTTTGPAVGTRAPAAATAPAAVRG</sequence>
<feature type="domain" description="ATP-grasp" evidence="3">
    <location>
        <begin position="100"/>
        <end position="282"/>
    </location>
</feature>
<dbReference type="PROSITE" id="PS50975">
    <property type="entry name" value="ATP_GRASP"/>
    <property type="match status" value="1"/>
</dbReference>
<evidence type="ECO:0000256" key="1">
    <source>
        <dbReference type="PROSITE-ProRule" id="PRU00409"/>
    </source>
</evidence>
<dbReference type="GO" id="GO:0016879">
    <property type="term" value="F:ligase activity, forming carbon-nitrogen bonds"/>
    <property type="evidence" value="ECO:0007669"/>
    <property type="project" value="TreeGrafter"/>
</dbReference>
<reference evidence="4" key="1">
    <citation type="submission" date="2020-02" db="EMBL/GenBank/DDBJ databases">
        <authorList>
            <person name="Meier V. D."/>
        </authorList>
    </citation>
    <scope>NUCLEOTIDE SEQUENCE</scope>
    <source>
        <strain evidence="4">AVDCRST_MAG07</strain>
    </source>
</reference>
<name>A0A6J4KIC7_9ACTN</name>
<dbReference type="SUPFAM" id="SSF56059">
    <property type="entry name" value="Glutathione synthetase ATP-binding domain-like"/>
    <property type="match status" value="1"/>
</dbReference>
<dbReference type="EMBL" id="CADCUB010000002">
    <property type="protein sequence ID" value="CAA9304422.1"/>
    <property type="molecule type" value="Genomic_DNA"/>
</dbReference>
<dbReference type="Pfam" id="PF02655">
    <property type="entry name" value="ATP-grasp_3"/>
    <property type="match status" value="1"/>
</dbReference>
<keyword evidence="1" id="KW-0067">ATP-binding</keyword>
<dbReference type="InterPro" id="IPR003806">
    <property type="entry name" value="ATP-grasp_PylC-type"/>
</dbReference>
<proteinExistence type="predicted"/>
<dbReference type="InterPro" id="IPR011761">
    <property type="entry name" value="ATP-grasp"/>
</dbReference>
<dbReference type="GO" id="GO:0005737">
    <property type="term" value="C:cytoplasm"/>
    <property type="evidence" value="ECO:0007669"/>
    <property type="project" value="TreeGrafter"/>
</dbReference>
<evidence type="ECO:0000256" key="2">
    <source>
        <dbReference type="SAM" id="MobiDB-lite"/>
    </source>
</evidence>